<proteinExistence type="predicted"/>
<feature type="domain" description="Solute-binding protein family 5" evidence="2">
    <location>
        <begin position="84"/>
        <end position="461"/>
    </location>
</feature>
<dbReference type="EMBL" id="RCOS01000077">
    <property type="protein sequence ID" value="RSN75199.1"/>
    <property type="molecule type" value="Genomic_DNA"/>
</dbReference>
<dbReference type="Proteomes" id="UP000277582">
    <property type="component" value="Unassembled WGS sequence"/>
</dbReference>
<gene>
    <name evidence="3" type="ORF">D6D85_06670</name>
</gene>
<dbReference type="AlphaFoldDB" id="A0A429GN77"/>
<organism evidence="3 4">
    <name type="scientific">Candidatus Methanodesulfokora washburnensis</name>
    <dbReference type="NCBI Taxonomy" id="2478471"/>
    <lineage>
        <taxon>Archaea</taxon>
        <taxon>Thermoproteota</taxon>
        <taxon>Candidatus Korarchaeia</taxon>
        <taxon>Candidatus Korarchaeia incertae sedis</taxon>
        <taxon>Candidatus Methanodesulfokora</taxon>
    </lineage>
</organism>
<dbReference type="PROSITE" id="PS51257">
    <property type="entry name" value="PROKAR_LIPOPROTEIN"/>
    <property type="match status" value="1"/>
</dbReference>
<evidence type="ECO:0000313" key="3">
    <source>
        <dbReference type="EMBL" id="RSN75199.1"/>
    </source>
</evidence>
<dbReference type="SUPFAM" id="SSF53850">
    <property type="entry name" value="Periplasmic binding protein-like II"/>
    <property type="match status" value="1"/>
</dbReference>
<protein>
    <submittedName>
        <fullName evidence="3">ABC transporter substrate-binding protein</fullName>
    </submittedName>
</protein>
<dbReference type="GO" id="GO:0015833">
    <property type="term" value="P:peptide transport"/>
    <property type="evidence" value="ECO:0007669"/>
    <property type="project" value="TreeGrafter"/>
</dbReference>
<dbReference type="RefSeq" id="WP_125671247.1">
    <property type="nucleotide sequence ID" value="NZ_RCOS01000077.1"/>
</dbReference>
<keyword evidence="1" id="KW-0472">Membrane</keyword>
<name>A0A429GN77_9CREN</name>
<keyword evidence="1" id="KW-1133">Transmembrane helix</keyword>
<evidence type="ECO:0000259" key="2">
    <source>
        <dbReference type="Pfam" id="PF00496"/>
    </source>
</evidence>
<dbReference type="InterPro" id="IPR000914">
    <property type="entry name" value="SBP_5_dom"/>
</dbReference>
<feature type="transmembrane region" description="Helical" evidence="1">
    <location>
        <begin position="7"/>
        <end position="28"/>
    </location>
</feature>
<dbReference type="PANTHER" id="PTHR30290">
    <property type="entry name" value="PERIPLASMIC BINDING COMPONENT OF ABC TRANSPORTER"/>
    <property type="match status" value="1"/>
</dbReference>
<evidence type="ECO:0000313" key="4">
    <source>
        <dbReference type="Proteomes" id="UP000277582"/>
    </source>
</evidence>
<comment type="caution">
    <text evidence="3">The sequence shown here is derived from an EMBL/GenBank/DDBJ whole genome shotgun (WGS) entry which is preliminary data.</text>
</comment>
<accession>A0A429GN77</accession>
<dbReference type="OrthoDB" id="194307at2157"/>
<dbReference type="InterPro" id="IPR039424">
    <property type="entry name" value="SBP_5"/>
</dbReference>
<dbReference type="GO" id="GO:0043190">
    <property type="term" value="C:ATP-binding cassette (ABC) transporter complex"/>
    <property type="evidence" value="ECO:0007669"/>
    <property type="project" value="InterPro"/>
</dbReference>
<dbReference type="CDD" id="cd08512">
    <property type="entry name" value="PBP2_NikA_DppA_OppA_like_7"/>
    <property type="match status" value="1"/>
</dbReference>
<dbReference type="Gene3D" id="3.40.190.10">
    <property type="entry name" value="Periplasmic binding protein-like II"/>
    <property type="match status" value="1"/>
</dbReference>
<reference evidence="3 4" key="1">
    <citation type="submission" date="2018-10" db="EMBL/GenBank/DDBJ databases">
        <title>Co-occurring genomic capacity for anaerobic methane metabolism and dissimilatory sulfite reduction discovered in the Korarchaeota.</title>
        <authorList>
            <person name="Mckay L.J."/>
            <person name="Dlakic M."/>
            <person name="Fields M.W."/>
            <person name="Delmont T.O."/>
            <person name="Eren A.M."/>
            <person name="Jay Z.J."/>
            <person name="Klingelsmith K.B."/>
            <person name="Rusch D.B."/>
            <person name="Inskeep W.P."/>
        </authorList>
    </citation>
    <scope>NUCLEOTIDE SEQUENCE [LARGE SCALE GENOMIC DNA]</scope>
    <source>
        <strain evidence="3 4">MDKW</strain>
    </source>
</reference>
<sequence length="548" mass="62021">MRTAVSKLLIAIVLVLVMVSCIGAYYYYTSMAGKAPAKKTVVIYASLSEMTSAEPSTEASNSIMWMAVVYEPLLHYDPINNIFIPALAEKYEHDPSGLVWTFHLRKNAVFHDGTPVTAEAVKFSIERTIAIGQGEAFIWDPVDRIETPDNYTIIFHLKYQAPLDVIASAAYASYIFSPNIVKYANASNSTDPKITNWFNSGKDAGSGPYKLVKWDPENEVVLEKFNEWWGWKDPNYPFKSDKAPDVFIIKIVKDSVTQERLVKSGDVHIAEYVPLEDVENLKKDPNLQVVMKPCFQNLLLLINTRKPPLDNVLVRKAIAHAIPYDDIVTIARSGLAKVASGPIPHNMWGHFDNLTYSYDLSLAKKLLAEAGYPNGINRTLILTYTAGDIYEQRTADLIKSSLGKIGINIEVRPMSWEEQWALAQSGWNNSQAAQDLFIFYWWPDYISPYDYLFNMFHSSSKSFDLCYYNNSEFEKTIEDAHYWEGIDRTKSLELYYKAQKILYDDVPAVALWDMIDVRVARVNIGGLDKAINPAYPTAIFPQVLSVEG</sequence>
<keyword evidence="1" id="KW-0812">Transmembrane</keyword>
<dbReference type="Pfam" id="PF00496">
    <property type="entry name" value="SBP_bac_5"/>
    <property type="match status" value="1"/>
</dbReference>
<dbReference type="Gene3D" id="3.10.105.10">
    <property type="entry name" value="Dipeptide-binding Protein, Domain 3"/>
    <property type="match status" value="1"/>
</dbReference>
<keyword evidence="4" id="KW-1185">Reference proteome</keyword>
<dbReference type="InterPro" id="IPR030678">
    <property type="entry name" value="Peptide/Ni-bd"/>
</dbReference>
<evidence type="ECO:0000256" key="1">
    <source>
        <dbReference type="SAM" id="Phobius"/>
    </source>
</evidence>
<dbReference type="PIRSF" id="PIRSF002741">
    <property type="entry name" value="MppA"/>
    <property type="match status" value="1"/>
</dbReference>
<dbReference type="GO" id="GO:0042597">
    <property type="term" value="C:periplasmic space"/>
    <property type="evidence" value="ECO:0007669"/>
    <property type="project" value="UniProtKB-ARBA"/>
</dbReference>
<dbReference type="Gene3D" id="3.90.76.10">
    <property type="entry name" value="Dipeptide-binding Protein, Domain 1"/>
    <property type="match status" value="1"/>
</dbReference>
<dbReference type="GO" id="GO:1904680">
    <property type="term" value="F:peptide transmembrane transporter activity"/>
    <property type="evidence" value="ECO:0007669"/>
    <property type="project" value="TreeGrafter"/>
</dbReference>